<dbReference type="EMBL" id="JASNQZ010000011">
    <property type="protein sequence ID" value="KAL0950561.1"/>
    <property type="molecule type" value="Genomic_DNA"/>
</dbReference>
<evidence type="ECO:0000256" key="1">
    <source>
        <dbReference type="SAM" id="MobiDB-lite"/>
    </source>
</evidence>
<name>A0ABR3J5A9_9AGAR</name>
<keyword evidence="4" id="KW-1185">Reference proteome</keyword>
<accession>A0ABR3J5A9</accession>
<dbReference type="Proteomes" id="UP001556367">
    <property type="component" value="Unassembled WGS sequence"/>
</dbReference>
<gene>
    <name evidence="3" type="ORF">HGRIS_007364</name>
</gene>
<reference evidence="4" key="1">
    <citation type="submission" date="2024-06" db="EMBL/GenBank/DDBJ databases">
        <title>Multi-omics analyses provide insights into the biosynthesis of the anticancer antibiotic pleurotin in Hohenbuehelia grisea.</title>
        <authorList>
            <person name="Weaver J.A."/>
            <person name="Alberti F."/>
        </authorList>
    </citation>
    <scope>NUCLEOTIDE SEQUENCE [LARGE SCALE GENOMIC DNA]</scope>
    <source>
        <strain evidence="4">T-177</strain>
    </source>
</reference>
<evidence type="ECO:0008006" key="5">
    <source>
        <dbReference type="Google" id="ProtNLM"/>
    </source>
</evidence>
<protein>
    <recommendedName>
        <fullName evidence="5">Reactive oxygen species modulator 1</fullName>
    </recommendedName>
</protein>
<sequence length="112" mass="11651">MSDSTRPTSPPARSLPSDAVANYTLEAQKEGIFAGLASGLASAVIGSRFMGFSRNKTLLSGVLSGVLAGYLFTQAFTATAMARLRADQAQLQLNSKDGKSGESALPGALERR</sequence>
<feature type="region of interest" description="Disordered" evidence="1">
    <location>
        <begin position="92"/>
        <end position="112"/>
    </location>
</feature>
<keyword evidence="2" id="KW-0812">Transmembrane</keyword>
<feature type="transmembrane region" description="Helical" evidence="2">
    <location>
        <begin position="58"/>
        <end position="82"/>
    </location>
</feature>
<evidence type="ECO:0000313" key="3">
    <source>
        <dbReference type="EMBL" id="KAL0950561.1"/>
    </source>
</evidence>
<evidence type="ECO:0000256" key="2">
    <source>
        <dbReference type="SAM" id="Phobius"/>
    </source>
</evidence>
<organism evidence="3 4">
    <name type="scientific">Hohenbuehelia grisea</name>
    <dbReference type="NCBI Taxonomy" id="104357"/>
    <lineage>
        <taxon>Eukaryota</taxon>
        <taxon>Fungi</taxon>
        <taxon>Dikarya</taxon>
        <taxon>Basidiomycota</taxon>
        <taxon>Agaricomycotina</taxon>
        <taxon>Agaricomycetes</taxon>
        <taxon>Agaricomycetidae</taxon>
        <taxon>Agaricales</taxon>
        <taxon>Pleurotineae</taxon>
        <taxon>Pleurotaceae</taxon>
        <taxon>Hohenbuehelia</taxon>
    </lineage>
</organism>
<evidence type="ECO:0000313" key="4">
    <source>
        <dbReference type="Proteomes" id="UP001556367"/>
    </source>
</evidence>
<proteinExistence type="predicted"/>
<comment type="caution">
    <text evidence="3">The sequence shown here is derived from an EMBL/GenBank/DDBJ whole genome shotgun (WGS) entry which is preliminary data.</text>
</comment>
<keyword evidence="2" id="KW-0472">Membrane</keyword>
<keyword evidence="2" id="KW-1133">Transmembrane helix</keyword>
<feature type="transmembrane region" description="Helical" evidence="2">
    <location>
        <begin position="32"/>
        <end position="51"/>
    </location>
</feature>